<comment type="similarity">
    <text evidence="7">Belongs to the FtsB family.</text>
</comment>
<sequence length="102" mass="11564">MKPLSFILLMLVFAMQYSLWVGKASWLRVLQVDQEVVAARKNNLQLQARNNKLEAEVNDLKQGLEAIEERARSDLGMIKEGEVLFQIVRSAQPQTSQPDIAP</sequence>
<evidence type="ECO:0000313" key="11">
    <source>
        <dbReference type="Proteomes" id="UP000181998"/>
    </source>
</evidence>
<evidence type="ECO:0000256" key="1">
    <source>
        <dbReference type="ARBA" id="ARBA00022475"/>
    </source>
</evidence>
<evidence type="ECO:0000313" key="13">
    <source>
        <dbReference type="Proteomes" id="UP000219335"/>
    </source>
</evidence>
<dbReference type="Proteomes" id="UP000219335">
    <property type="component" value="Unassembled WGS sequence"/>
</dbReference>
<name>A0A0S3AM94_9PROT</name>
<dbReference type="GO" id="GO:0030428">
    <property type="term" value="C:cell septum"/>
    <property type="evidence" value="ECO:0007669"/>
    <property type="project" value="TreeGrafter"/>
</dbReference>
<dbReference type="Pfam" id="PF04977">
    <property type="entry name" value="DivIC"/>
    <property type="match status" value="1"/>
</dbReference>
<dbReference type="GO" id="GO:0032153">
    <property type="term" value="C:cell division site"/>
    <property type="evidence" value="ECO:0007669"/>
    <property type="project" value="UniProtKB-UniRule"/>
</dbReference>
<keyword evidence="1 7" id="KW-1003">Cell membrane</keyword>
<accession>A0A0S3AM94</accession>
<reference evidence="9 11" key="1">
    <citation type="submission" date="2016-10" db="EMBL/GenBank/DDBJ databases">
        <authorList>
            <person name="de Groot N.N."/>
        </authorList>
    </citation>
    <scope>NUCLEOTIDE SEQUENCE [LARGE SCALE GENOMIC DNA]</scope>
    <source>
        <strain evidence="8">Nm10</strain>
        <strain evidence="9 11">Nm9</strain>
    </source>
</reference>
<dbReference type="GO" id="GO:0043093">
    <property type="term" value="P:FtsZ-dependent cytokinesis"/>
    <property type="evidence" value="ECO:0007669"/>
    <property type="project" value="UniProtKB-UniRule"/>
</dbReference>
<evidence type="ECO:0000313" key="10">
    <source>
        <dbReference type="EMBL" id="SOD20893.1"/>
    </source>
</evidence>
<proteinExistence type="inferred from homology"/>
<comment type="subunit">
    <text evidence="7">Part of a complex composed of FtsB, FtsL and FtsQ.</text>
</comment>
<keyword evidence="12" id="KW-1185">Reference proteome</keyword>
<dbReference type="PANTHER" id="PTHR37485:SF1">
    <property type="entry name" value="CELL DIVISION PROTEIN FTSB"/>
    <property type="match status" value="1"/>
</dbReference>
<dbReference type="InterPro" id="IPR023081">
    <property type="entry name" value="Cell_div_FtsB"/>
</dbReference>
<dbReference type="Proteomes" id="UP000181998">
    <property type="component" value="Unassembled WGS sequence"/>
</dbReference>
<dbReference type="EMBL" id="OCMU01000002">
    <property type="protein sequence ID" value="SOD20893.1"/>
    <property type="molecule type" value="Genomic_DNA"/>
</dbReference>
<dbReference type="InterPro" id="IPR007060">
    <property type="entry name" value="FtsL/DivIC"/>
</dbReference>
<keyword evidence="2 7" id="KW-0132">Cell division</keyword>
<comment type="function">
    <text evidence="7">Essential cell division protein. May link together the upstream cell division proteins, which are predominantly cytoplasmic, with the downstream cell division proteins, which are predominantly periplasmic.</text>
</comment>
<reference evidence="12" key="2">
    <citation type="submission" date="2016-10" db="EMBL/GenBank/DDBJ databases">
        <authorList>
            <person name="Varghese N."/>
            <person name="Submissions S."/>
        </authorList>
    </citation>
    <scope>NUCLEOTIDE SEQUENCE [LARGE SCALE GENOMIC DNA]</scope>
    <source>
        <strain evidence="12">Nm10</strain>
    </source>
</reference>
<dbReference type="AlphaFoldDB" id="A0A0S3AM94"/>
<comment type="subcellular location">
    <subcellularLocation>
        <location evidence="7">Cell inner membrane</location>
        <topology evidence="7">Single-pass type II membrane protein</topology>
    </subcellularLocation>
    <text evidence="7">Localizes to the division septum.</text>
</comment>
<evidence type="ECO:0000256" key="5">
    <source>
        <dbReference type="ARBA" id="ARBA00023136"/>
    </source>
</evidence>
<dbReference type="RefSeq" id="WP_062559921.1">
    <property type="nucleotide sequence ID" value="NZ_CP013341.1"/>
</dbReference>
<evidence type="ECO:0000256" key="2">
    <source>
        <dbReference type="ARBA" id="ARBA00022618"/>
    </source>
</evidence>
<evidence type="ECO:0000256" key="4">
    <source>
        <dbReference type="ARBA" id="ARBA00022989"/>
    </source>
</evidence>
<dbReference type="STRING" id="44577.ATY38_14515"/>
<evidence type="ECO:0000313" key="8">
    <source>
        <dbReference type="EMBL" id="SDT92962.1"/>
    </source>
</evidence>
<dbReference type="EMBL" id="FNLN01000011">
    <property type="protein sequence ID" value="SDT92962.1"/>
    <property type="molecule type" value="Genomic_DNA"/>
</dbReference>
<dbReference type="GO" id="GO:0005886">
    <property type="term" value="C:plasma membrane"/>
    <property type="evidence" value="ECO:0007669"/>
    <property type="project" value="UniProtKB-SubCell"/>
</dbReference>
<evidence type="ECO:0000256" key="3">
    <source>
        <dbReference type="ARBA" id="ARBA00022692"/>
    </source>
</evidence>
<feature type="topological domain" description="Periplasmic" evidence="7">
    <location>
        <begin position="22"/>
        <end position="102"/>
    </location>
</feature>
<evidence type="ECO:0000256" key="6">
    <source>
        <dbReference type="ARBA" id="ARBA00023306"/>
    </source>
</evidence>
<keyword evidence="4 7" id="KW-1133">Transmembrane helix</keyword>
<evidence type="ECO:0000313" key="9">
    <source>
        <dbReference type="EMBL" id="SEQ40210.1"/>
    </source>
</evidence>
<dbReference type="PANTHER" id="PTHR37485">
    <property type="entry name" value="CELL DIVISION PROTEIN FTSB"/>
    <property type="match status" value="1"/>
</dbReference>
<keyword evidence="7" id="KW-0997">Cell inner membrane</keyword>
<keyword evidence="5 7" id="KW-0472">Membrane</keyword>
<dbReference type="NCBIfam" id="NF002058">
    <property type="entry name" value="PRK00888.1"/>
    <property type="match status" value="1"/>
</dbReference>
<organism evidence="9 11">
    <name type="scientific">Nitrosomonas ureae</name>
    <dbReference type="NCBI Taxonomy" id="44577"/>
    <lineage>
        <taxon>Bacteria</taxon>
        <taxon>Pseudomonadati</taxon>
        <taxon>Pseudomonadota</taxon>
        <taxon>Betaproteobacteria</taxon>
        <taxon>Nitrosomonadales</taxon>
        <taxon>Nitrosomonadaceae</taxon>
        <taxon>Nitrosomonas</taxon>
    </lineage>
</organism>
<dbReference type="KEGG" id="nur:ATY38_14515"/>
<feature type="topological domain" description="Cytoplasmic" evidence="7">
    <location>
        <begin position="1"/>
        <end position="3"/>
    </location>
</feature>
<protein>
    <recommendedName>
        <fullName evidence="7">Cell division protein FtsB</fullName>
    </recommendedName>
</protein>
<dbReference type="EMBL" id="FOFX01000047">
    <property type="protein sequence ID" value="SEQ40210.1"/>
    <property type="molecule type" value="Genomic_DNA"/>
</dbReference>
<dbReference type="OrthoDB" id="7061211at2"/>
<reference evidence="10 13" key="3">
    <citation type="submission" date="2017-09" db="EMBL/GenBank/DDBJ databases">
        <authorList>
            <person name="Ehlers B."/>
            <person name="Leendertz F.H."/>
        </authorList>
    </citation>
    <scope>NUCLEOTIDE SEQUENCE [LARGE SCALE GENOMIC DNA]</scope>
    <source>
        <strain evidence="10 13">Nm42</strain>
    </source>
</reference>
<gene>
    <name evidence="7" type="primary">ftsB</name>
    <name evidence="8" type="ORF">SAMN05216406_11152</name>
    <name evidence="9" type="ORF">SAMN05421510_104711</name>
    <name evidence="10" type="ORF">SAMN06297164_2962</name>
</gene>
<keyword evidence="7" id="KW-0175">Coiled coil</keyword>
<feature type="coiled-coil region" evidence="7">
    <location>
        <begin position="36"/>
        <end position="70"/>
    </location>
</feature>
<dbReference type="HAMAP" id="MF_00599">
    <property type="entry name" value="FtsB"/>
    <property type="match status" value="1"/>
</dbReference>
<evidence type="ECO:0000256" key="7">
    <source>
        <dbReference type="HAMAP-Rule" id="MF_00599"/>
    </source>
</evidence>
<evidence type="ECO:0000313" key="12">
    <source>
        <dbReference type="Proteomes" id="UP000182882"/>
    </source>
</evidence>
<keyword evidence="6 7" id="KW-0131">Cell cycle</keyword>
<keyword evidence="3 7" id="KW-0812">Transmembrane</keyword>
<dbReference type="Proteomes" id="UP000182882">
    <property type="component" value="Unassembled WGS sequence"/>
</dbReference>